<proteinExistence type="predicted"/>
<dbReference type="PANTHER" id="PTHR19353:SF84">
    <property type="entry name" value="ACYL-COA DELTA-9-DESATURASE, DESB"/>
    <property type="match status" value="1"/>
</dbReference>
<organism evidence="2 3">
    <name type="scientific">Nocardioides marinisabuli</name>
    <dbReference type="NCBI Taxonomy" id="419476"/>
    <lineage>
        <taxon>Bacteria</taxon>
        <taxon>Bacillati</taxon>
        <taxon>Actinomycetota</taxon>
        <taxon>Actinomycetes</taxon>
        <taxon>Propionibacteriales</taxon>
        <taxon>Nocardioidaceae</taxon>
        <taxon>Nocardioides</taxon>
    </lineage>
</organism>
<evidence type="ECO:0000313" key="3">
    <source>
        <dbReference type="Proteomes" id="UP000516957"/>
    </source>
</evidence>
<comment type="caution">
    <text evidence="2">The sequence shown here is derived from an EMBL/GenBank/DDBJ whole genome shotgun (WGS) entry which is preliminary data.</text>
</comment>
<evidence type="ECO:0000259" key="1">
    <source>
        <dbReference type="Pfam" id="PF00487"/>
    </source>
</evidence>
<dbReference type="GO" id="GO:0006629">
    <property type="term" value="P:lipid metabolic process"/>
    <property type="evidence" value="ECO:0007669"/>
    <property type="project" value="InterPro"/>
</dbReference>
<accession>A0A7Y9EZK1</accession>
<sequence length="411" mass="46221">MTAITRKPENPIAHLSDADIEQIGAELDAIRQEVIDSRGAADAAYIRKVIDVQRKLELGSRAMLLASVFPPAWVLGTLGLSVAKILDNMEIGHNIMHGQWDWMRDPKIHSSTWEWDNATPSEAWKHSHNEVHHTYTNIVGKDNDLGYGIMRVDEDQRWVPMYLAQPLWNFINACFFEYGIAAYDLELGKNLRTPKHKRSEAFKANVKGTLGKIRKQATKDYVVHPALSIPTGSFLPTLAANATANLVRNLWTHSVIMCGHFPEGVETFEKKAIPEKETRGQWYVRQMLGSANISGSKAMHVMTGNLSHQIEHHLFPDLPSNRYAEVAPKVKALFDKYGLNYHEAPLPAQVYSAWHKVVRLSLPNGWMATTNAKNLPSQLKLLYGMTTKGPKVRRAAQARLQQQARKLAQAA</sequence>
<gene>
    <name evidence="2" type="ORF">BKA08_001032</name>
</gene>
<protein>
    <submittedName>
        <fullName evidence="2">Linoleoyl-CoA desaturase</fullName>
        <ecNumber evidence="2">1.14.19.3</ecNumber>
    </submittedName>
</protein>
<dbReference type="Pfam" id="PF00487">
    <property type="entry name" value="FA_desaturase"/>
    <property type="match status" value="1"/>
</dbReference>
<keyword evidence="2" id="KW-0560">Oxidoreductase</keyword>
<dbReference type="InterPro" id="IPR005804">
    <property type="entry name" value="FA_desaturase_dom"/>
</dbReference>
<dbReference type="GO" id="GO:0016213">
    <property type="term" value="F:acyl-CoA 6-desaturase activity"/>
    <property type="evidence" value="ECO:0007669"/>
    <property type="project" value="UniProtKB-EC"/>
</dbReference>
<keyword evidence="3" id="KW-1185">Reference proteome</keyword>
<name>A0A7Y9EZK1_9ACTN</name>
<feature type="domain" description="Fatty acid desaturase" evidence="1">
    <location>
        <begin position="73"/>
        <end position="343"/>
    </location>
</feature>
<reference evidence="2 3" key="1">
    <citation type="submission" date="2020-07" db="EMBL/GenBank/DDBJ databases">
        <title>Sequencing the genomes of 1000 actinobacteria strains.</title>
        <authorList>
            <person name="Klenk H.-P."/>
        </authorList>
    </citation>
    <scope>NUCLEOTIDE SEQUENCE [LARGE SCALE GENOMIC DNA]</scope>
    <source>
        <strain evidence="2 3">DSM 18965</strain>
    </source>
</reference>
<dbReference type="InterPro" id="IPR012171">
    <property type="entry name" value="Fatty_acid_desaturase"/>
</dbReference>
<dbReference type="Proteomes" id="UP000516957">
    <property type="component" value="Unassembled WGS sequence"/>
</dbReference>
<dbReference type="EC" id="1.14.19.3" evidence="2"/>
<dbReference type="GO" id="GO:0016020">
    <property type="term" value="C:membrane"/>
    <property type="evidence" value="ECO:0007669"/>
    <property type="project" value="TreeGrafter"/>
</dbReference>
<dbReference type="RefSeq" id="WP_179614641.1">
    <property type="nucleotide sequence ID" value="NZ_CP059163.1"/>
</dbReference>
<dbReference type="AlphaFoldDB" id="A0A7Y9EZK1"/>
<evidence type="ECO:0000313" key="2">
    <source>
        <dbReference type="EMBL" id="NYD56794.1"/>
    </source>
</evidence>
<dbReference type="PANTHER" id="PTHR19353">
    <property type="entry name" value="FATTY ACID DESATURASE 2"/>
    <property type="match status" value="1"/>
</dbReference>
<dbReference type="EMBL" id="JACCBE010000001">
    <property type="protein sequence ID" value="NYD56794.1"/>
    <property type="molecule type" value="Genomic_DNA"/>
</dbReference>
<dbReference type="CDD" id="cd03506">
    <property type="entry name" value="Delta6-FADS-like"/>
    <property type="match status" value="1"/>
</dbReference>